<name>K9Y0S4_STAC7</name>
<organism evidence="2 3">
    <name type="scientific">Stanieria cyanosphaera (strain ATCC 29371 / PCC 7437)</name>
    <dbReference type="NCBI Taxonomy" id="111780"/>
    <lineage>
        <taxon>Bacteria</taxon>
        <taxon>Bacillati</taxon>
        <taxon>Cyanobacteriota</taxon>
        <taxon>Cyanophyceae</taxon>
        <taxon>Pleurocapsales</taxon>
        <taxon>Dermocarpellaceae</taxon>
        <taxon>Stanieria</taxon>
    </lineage>
</organism>
<dbReference type="InterPro" id="IPR013324">
    <property type="entry name" value="RNA_pol_sigma_r3/r4-like"/>
</dbReference>
<keyword evidence="3" id="KW-1185">Reference proteome</keyword>
<proteinExistence type="predicted"/>
<dbReference type="KEGG" id="scs:Sta7437_4441"/>
<evidence type="ECO:0000259" key="1">
    <source>
        <dbReference type="Pfam" id="PF26355"/>
    </source>
</evidence>
<dbReference type="HOGENOM" id="CLU_1427209_0_0_3"/>
<protein>
    <recommendedName>
        <fullName evidence="1">vWA-MoxR associated protein N-terminal HTH domain-containing protein</fullName>
    </recommendedName>
</protein>
<accession>K9Y0S4</accession>
<dbReference type="EMBL" id="CP003653">
    <property type="protein sequence ID" value="AFZ37909.1"/>
    <property type="molecule type" value="Genomic_DNA"/>
</dbReference>
<feature type="domain" description="vWA-MoxR associated protein N-terminal HTH" evidence="1">
    <location>
        <begin position="2"/>
        <end position="81"/>
    </location>
</feature>
<evidence type="ECO:0000313" key="2">
    <source>
        <dbReference type="EMBL" id="AFZ37909.1"/>
    </source>
</evidence>
<dbReference type="STRING" id="111780.Sta7437_4441"/>
<dbReference type="Pfam" id="PF26355">
    <property type="entry name" value="HTH_VMAP-M9"/>
    <property type="match status" value="1"/>
</dbReference>
<dbReference type="eggNOG" id="COG3903">
    <property type="taxonomic scope" value="Bacteria"/>
</dbReference>
<evidence type="ECO:0000313" key="3">
    <source>
        <dbReference type="Proteomes" id="UP000010473"/>
    </source>
</evidence>
<sequence>MNFEEALVILQSSFEPKGLNDLQEMVFLYAWQGKTYEEIAVILDYDTDYIRQIGSLLWRSLSQALKEKVTKKNFRSVLKRYQEIRDKQKELDLFLKLERGSKPEIAIDLGNPYTISIYFPISTTQTKARQQLVNNNSVAVAKRKDDLPILPADELFSFLEKLDEIYANSLHNTSDLKLKNITLMLSLSFV</sequence>
<gene>
    <name evidence="2" type="ordered locus">Sta7437_4441</name>
</gene>
<dbReference type="RefSeq" id="WP_015195563.1">
    <property type="nucleotide sequence ID" value="NC_019748.1"/>
</dbReference>
<dbReference type="InterPro" id="IPR058651">
    <property type="entry name" value="HTH_VMAP-M9"/>
</dbReference>
<dbReference type="SUPFAM" id="SSF88659">
    <property type="entry name" value="Sigma3 and sigma4 domains of RNA polymerase sigma factors"/>
    <property type="match status" value="1"/>
</dbReference>
<dbReference type="Proteomes" id="UP000010473">
    <property type="component" value="Chromosome"/>
</dbReference>
<dbReference type="OrthoDB" id="455339at2"/>
<reference evidence="3" key="1">
    <citation type="journal article" date="2013" name="Proc. Natl. Acad. Sci. U.S.A.">
        <title>Improving the coverage of the cyanobacterial phylum using diversity-driven genome sequencing.</title>
        <authorList>
            <person name="Shih P.M."/>
            <person name="Wu D."/>
            <person name="Latifi A."/>
            <person name="Axen S.D."/>
            <person name="Fewer D.P."/>
            <person name="Talla E."/>
            <person name="Calteau A."/>
            <person name="Cai F."/>
            <person name="Tandeau de Marsac N."/>
            <person name="Rippka R."/>
            <person name="Herdman M."/>
            <person name="Sivonen K."/>
            <person name="Coursin T."/>
            <person name="Laurent T."/>
            <person name="Goodwin L."/>
            <person name="Nolan M."/>
            <person name="Davenport K.W."/>
            <person name="Han C.S."/>
            <person name="Rubin E.M."/>
            <person name="Eisen J.A."/>
            <person name="Woyke T."/>
            <person name="Gugger M."/>
            <person name="Kerfeld C.A."/>
        </authorList>
    </citation>
    <scope>NUCLEOTIDE SEQUENCE [LARGE SCALE GENOMIC DNA]</scope>
    <source>
        <strain evidence="3">ATCC 29371 / PCC 7437</strain>
    </source>
</reference>
<dbReference type="AlphaFoldDB" id="K9Y0S4"/>